<proteinExistence type="predicted"/>
<accession>A0A5B8UQK3</accession>
<protein>
    <submittedName>
        <fullName evidence="1">DUF1259 domain-containing protein</fullName>
    </submittedName>
</protein>
<sequence>MLKTGALLAGTSLVGLTKADEISRVFGVTPALTAAEIAAIESAIGKKGTYKDAEATYTIPFPRNDLKVTVKGQPVPISFGFGGWVSLKKTMDGKSAVLMSDNVLLQDEVNQLITAVQANGLEVGAIHNHFFFEEPRVFYMHVHGMGTVEELAQKYGKAIAETKISPKNQPSVAPSSARSGKDIFDVAQLNSIIQYEAAINGPTIKYTIGRKDLTVVAMGAEMTPSIGLNTWASFTGSMDNAFVAGDIAMLDHEVNNVIKALRANNLEVVAVHNHMLGDDPHMIFLHYLGGGPALTLAKSFRSAIDQLGKTGKMKM</sequence>
<dbReference type="Pfam" id="PF07485">
    <property type="entry name" value="DUF1529"/>
    <property type="match status" value="2"/>
</dbReference>
<gene>
    <name evidence="1" type="ORF">FRZ54_01875</name>
</gene>
<dbReference type="InterPro" id="IPR011094">
    <property type="entry name" value="Uncharacterised_LppY/LpqO"/>
</dbReference>
<dbReference type="Proteomes" id="UP000321479">
    <property type="component" value="Chromosome"/>
</dbReference>
<dbReference type="AlphaFoldDB" id="A0A5B8UQK3"/>
<dbReference type="EMBL" id="CP042436">
    <property type="protein sequence ID" value="QEC61380.1"/>
    <property type="molecule type" value="Genomic_DNA"/>
</dbReference>
<organism evidence="1 2">
    <name type="scientific">Mucilaginibacter ginsenosidivorans</name>
    <dbReference type="NCBI Taxonomy" id="398053"/>
    <lineage>
        <taxon>Bacteria</taxon>
        <taxon>Pseudomonadati</taxon>
        <taxon>Bacteroidota</taxon>
        <taxon>Sphingobacteriia</taxon>
        <taxon>Sphingobacteriales</taxon>
        <taxon>Sphingobacteriaceae</taxon>
        <taxon>Mucilaginibacter</taxon>
    </lineage>
</organism>
<evidence type="ECO:0000313" key="2">
    <source>
        <dbReference type="Proteomes" id="UP000321479"/>
    </source>
</evidence>
<evidence type="ECO:0000313" key="1">
    <source>
        <dbReference type="EMBL" id="QEC61380.1"/>
    </source>
</evidence>
<keyword evidence="2" id="KW-1185">Reference proteome</keyword>
<dbReference type="KEGG" id="mgin:FRZ54_01875"/>
<reference evidence="1 2" key="1">
    <citation type="journal article" date="2017" name="Curr. Microbiol.">
        <title>Mucilaginibacter ginsenosidivorans sp. nov., Isolated from Soil of Ginseng Field.</title>
        <authorList>
            <person name="Kim M.M."/>
            <person name="Siddiqi M.Z."/>
            <person name="Im W.T."/>
        </authorList>
    </citation>
    <scope>NUCLEOTIDE SEQUENCE [LARGE SCALE GENOMIC DNA]</scope>
    <source>
        <strain evidence="1 2">Gsoil 3017</strain>
    </source>
</reference>
<dbReference type="RefSeq" id="WP_147029958.1">
    <property type="nucleotide sequence ID" value="NZ_CP042436.1"/>
</dbReference>
<dbReference type="OrthoDB" id="4687120at2"/>
<name>A0A5B8UQK3_9SPHI</name>